<feature type="chain" id="PRO_5041315619" evidence="1">
    <location>
        <begin position="21"/>
        <end position="246"/>
    </location>
</feature>
<comment type="caution">
    <text evidence="2">The sequence shown here is derived from an EMBL/GenBank/DDBJ whole genome shotgun (WGS) entry which is preliminary data.</text>
</comment>
<dbReference type="Proteomes" id="UP001174909">
    <property type="component" value="Unassembled WGS sequence"/>
</dbReference>
<gene>
    <name evidence="2" type="ORF">GBAR_LOCUS19972</name>
</gene>
<protein>
    <submittedName>
        <fullName evidence="2">Uncharacterized protein</fullName>
    </submittedName>
</protein>
<reference evidence="2" key="1">
    <citation type="submission" date="2023-03" db="EMBL/GenBank/DDBJ databases">
        <authorList>
            <person name="Steffen K."/>
            <person name="Cardenas P."/>
        </authorList>
    </citation>
    <scope>NUCLEOTIDE SEQUENCE</scope>
</reference>
<evidence type="ECO:0000256" key="1">
    <source>
        <dbReference type="SAM" id="SignalP"/>
    </source>
</evidence>
<organism evidence="2 3">
    <name type="scientific">Geodia barretti</name>
    <name type="common">Barrett's horny sponge</name>
    <dbReference type="NCBI Taxonomy" id="519541"/>
    <lineage>
        <taxon>Eukaryota</taxon>
        <taxon>Metazoa</taxon>
        <taxon>Porifera</taxon>
        <taxon>Demospongiae</taxon>
        <taxon>Heteroscleromorpha</taxon>
        <taxon>Tetractinellida</taxon>
        <taxon>Astrophorina</taxon>
        <taxon>Geodiidae</taxon>
        <taxon>Geodia</taxon>
    </lineage>
</organism>
<dbReference type="EMBL" id="CASHTH010002813">
    <property type="protein sequence ID" value="CAI8035655.1"/>
    <property type="molecule type" value="Genomic_DNA"/>
</dbReference>
<sequence>MNRLLVVLAVLCCISGYLYSQQARAAVVASAAGSRPDMSVRDKRHASGDHHQDPRWRLISAMLVLKEYSAVMTNRYDENERPALLHINSESVLLKNILRRVCNLVAFDQLAININDTTDSRDFYPLLSEIITDACEWLQYMVRQGVAITPGENSDFYNNCSATGEMTLLHHFCYRMNIANLIGLVNVGDFALPSYITEYYSGEYPPVAGANFTRWLDTSALPLSIRNSIHENTVIALLQYIIRTKL</sequence>
<feature type="signal peptide" evidence="1">
    <location>
        <begin position="1"/>
        <end position="20"/>
    </location>
</feature>
<name>A0AA35ST30_GEOBA</name>
<keyword evidence="3" id="KW-1185">Reference proteome</keyword>
<proteinExistence type="predicted"/>
<evidence type="ECO:0000313" key="2">
    <source>
        <dbReference type="EMBL" id="CAI8035655.1"/>
    </source>
</evidence>
<accession>A0AA35ST30</accession>
<dbReference type="AlphaFoldDB" id="A0AA35ST30"/>
<keyword evidence="1" id="KW-0732">Signal</keyword>
<evidence type="ECO:0000313" key="3">
    <source>
        <dbReference type="Proteomes" id="UP001174909"/>
    </source>
</evidence>